<dbReference type="AlphaFoldDB" id="A0A1B4XFF4"/>
<name>A0A1B4XFF4_9GAMM</name>
<evidence type="ECO:0000313" key="1">
    <source>
        <dbReference type="EMBL" id="BAV33526.1"/>
    </source>
</evidence>
<dbReference type="RefSeq" id="WP_148665004.1">
    <property type="nucleotide sequence ID" value="NZ_AP014879.1"/>
</dbReference>
<dbReference type="SUPFAM" id="SSF52402">
    <property type="entry name" value="Adenine nucleotide alpha hydrolases-like"/>
    <property type="match status" value="1"/>
</dbReference>
<dbReference type="Proteomes" id="UP000243180">
    <property type="component" value="Chromosome"/>
</dbReference>
<dbReference type="InParanoid" id="A0A1B4XFF4"/>
<organism evidence="1 2">
    <name type="scientific">Sulfuricaulis limicola</name>
    <dbReference type="NCBI Taxonomy" id="1620215"/>
    <lineage>
        <taxon>Bacteria</taxon>
        <taxon>Pseudomonadati</taxon>
        <taxon>Pseudomonadota</taxon>
        <taxon>Gammaproteobacteria</taxon>
        <taxon>Acidiferrobacterales</taxon>
        <taxon>Acidiferrobacteraceae</taxon>
        <taxon>Sulfuricaulis</taxon>
    </lineage>
</organism>
<protein>
    <submittedName>
        <fullName evidence="1">Legionaminic acid biosynthesis protein PtmG</fullName>
    </submittedName>
</protein>
<reference evidence="1 2" key="1">
    <citation type="submission" date="2015-05" db="EMBL/GenBank/DDBJ databases">
        <title>Complete genome sequence of a sulfur-oxidizing gammaproteobacterium strain HA5.</title>
        <authorList>
            <person name="Miura A."/>
            <person name="Kojima H."/>
            <person name="Fukui M."/>
        </authorList>
    </citation>
    <scope>NUCLEOTIDE SEQUENCE [LARGE SCALE GENOMIC DNA]</scope>
    <source>
        <strain evidence="1 2">HA5</strain>
    </source>
</reference>
<proteinExistence type="predicted"/>
<dbReference type="EMBL" id="AP014879">
    <property type="protein sequence ID" value="BAV33526.1"/>
    <property type="molecule type" value="Genomic_DNA"/>
</dbReference>
<dbReference type="KEGG" id="slim:SCL_1213"/>
<dbReference type="NCBIfam" id="TIGR03573">
    <property type="entry name" value="WbuX"/>
    <property type="match status" value="1"/>
</dbReference>
<evidence type="ECO:0000313" key="2">
    <source>
        <dbReference type="Proteomes" id="UP000243180"/>
    </source>
</evidence>
<accession>A0A1B4XFF4</accession>
<keyword evidence="2" id="KW-1185">Reference proteome</keyword>
<gene>
    <name evidence="1" type="ORF">SCL_1213</name>
</gene>
<dbReference type="InterPro" id="IPR020022">
    <property type="entry name" value="N-acetyl_sugar_amidoTrfase"/>
</dbReference>
<sequence length="373" mass="43742">MKDKSKLVYCARCLMPNTRPRIQYDANGVCNACLWAEEKKKIDWKHRWEELEAVCEKHRARNKNNFDVIVPYSGGKNGAYIAYTLKEKLGMHPLCVTIRPPMEDPIGIQNIKNFLERGYDHLMITPNRLVERAIDRENFVNKGIPMHAFMIAVQTAIMRTAVNYDIPFVMFAEEGETEYGGSTKLKNRHTYDVEDGINLYLSGVDPAKYLDSFSEKELYWFQYPSPERISALKPEISHWSYFEDFVNYKHYLVAKEKLGLQERLERNIGAIENFSATDTDIIHLYFYLMYIKFGFGRTTSEIGNEIRRGAMTRKQGLNIVKKFDGEYPEKHIPSYLKYYDMSREEFDSVIDKWANKELFEKVDGRWVPVFEPC</sequence>
<dbReference type="OrthoDB" id="9765475at2"/>